<organism evidence="1 2">
    <name type="scientific">Suillus discolor</name>
    <dbReference type="NCBI Taxonomy" id="1912936"/>
    <lineage>
        <taxon>Eukaryota</taxon>
        <taxon>Fungi</taxon>
        <taxon>Dikarya</taxon>
        <taxon>Basidiomycota</taxon>
        <taxon>Agaricomycotina</taxon>
        <taxon>Agaricomycetes</taxon>
        <taxon>Agaricomycetidae</taxon>
        <taxon>Boletales</taxon>
        <taxon>Suillineae</taxon>
        <taxon>Suillaceae</taxon>
        <taxon>Suillus</taxon>
    </lineage>
</organism>
<protein>
    <recommendedName>
        <fullName evidence="3">C2H2-type domain-containing protein</fullName>
    </recommendedName>
</protein>
<dbReference type="GeneID" id="64701857"/>
<gene>
    <name evidence="1" type="ORF">F5147DRAFT_743328</name>
</gene>
<accession>A0A9P7FDX0</accession>
<dbReference type="EMBL" id="JABBWM010000007">
    <property type="protein sequence ID" value="KAG2115732.1"/>
    <property type="molecule type" value="Genomic_DNA"/>
</dbReference>
<name>A0A9P7FDX0_9AGAM</name>
<proteinExistence type="predicted"/>
<dbReference type="OrthoDB" id="3199698at2759"/>
<comment type="caution">
    <text evidence="1">The sequence shown here is derived from an EMBL/GenBank/DDBJ whole genome shotgun (WGS) entry which is preliminary data.</text>
</comment>
<sequence>MLDKIPHVQLKRQAFSARHIQCSYPGCKCWLKNASGLKCHQSSAHSHLFTHPGLQCTQRASVEEIEDEEAPRRTNNELWELKHGLIQDYHETLTGRICDENGNFLNPGTPPPPYMAKSPDNWTPYRNRLEFECADFIYTENQMSAGDINKILYLWGITSAVHHDNLPFSDYRDLYNTINATPLGDVAWENFSLKYNSNKPTGECLLWMEQSYEVWFRDPHTVAKNMLANPDFKGGIDYTPYCEFQEKDEQCRYKDFMSGDWAWQQADEISQDPQTHGAAFVPIIIGSNKTTVSIATGQNDYYPLYLLIGNVHNNIQQAHRNTLALVGFLAIPKTEKKNSDDIKYRKFKKQLFHSSLSKIFANLKPGMTTPEVTQCGDGHYQRIIYGLRPYIADYEEQVVLVCMVKDWCGRCLAFPSNLDEGSISWSCEHTDALVDSVDFGILWDEYGIIGELVPFTNDFPRADIHELLAPNILHQLIKGTFKDHLVEWVGQYLELTHGKTRAKAILDDIDRRYVYLLAIEGHVPDDMVRAFRALLEFCYIVRVDVVTDDTLAELNDALRRFHTYRTIFQTTGVRFDISLPQQHSLIRMFGAPNGLCLSITESKHIKAVKQPWRCSSKYNALSQMLLANQCLDKITAARVDFTMRGMLKGSCTFSYYNPFFENPSYIGNDDGDLEVQQSQARAGNNLFAIESDDFDDVEDQGIVDDMDVIADVQLARTLYNHHSSADVPLCDCPSYMGPIKIFHSAAATFVAPSDPSGITGMRHQHIHAVPSWRNGPARFDCAFVNMDDRHDGMLSMIVVQIFCFFSFTFTNGCTYPCALIHWFYRITEERDELTGMWMVALSFNEDGSRDLSIIHIDSIIRSAHLLPIFGMQFVPRGLQFYDSLDVYRGFYVNRFIDHHAFMLAS</sequence>
<evidence type="ECO:0008006" key="3">
    <source>
        <dbReference type="Google" id="ProtNLM"/>
    </source>
</evidence>
<dbReference type="RefSeq" id="XP_041297111.1">
    <property type="nucleotide sequence ID" value="XM_041439598.1"/>
</dbReference>
<evidence type="ECO:0000313" key="2">
    <source>
        <dbReference type="Proteomes" id="UP000823399"/>
    </source>
</evidence>
<evidence type="ECO:0000313" key="1">
    <source>
        <dbReference type="EMBL" id="KAG2115732.1"/>
    </source>
</evidence>
<dbReference type="Pfam" id="PF18759">
    <property type="entry name" value="Plavaka"/>
    <property type="match status" value="1"/>
</dbReference>
<keyword evidence="2" id="KW-1185">Reference proteome</keyword>
<dbReference type="InterPro" id="IPR041078">
    <property type="entry name" value="Plavaka"/>
</dbReference>
<reference evidence="1" key="1">
    <citation type="journal article" date="2020" name="New Phytol.">
        <title>Comparative genomics reveals dynamic genome evolution in host specialist ectomycorrhizal fungi.</title>
        <authorList>
            <person name="Lofgren L.A."/>
            <person name="Nguyen N.H."/>
            <person name="Vilgalys R."/>
            <person name="Ruytinx J."/>
            <person name="Liao H.L."/>
            <person name="Branco S."/>
            <person name="Kuo A."/>
            <person name="LaButti K."/>
            <person name="Lipzen A."/>
            <person name="Andreopoulos W."/>
            <person name="Pangilinan J."/>
            <person name="Riley R."/>
            <person name="Hundley H."/>
            <person name="Na H."/>
            <person name="Barry K."/>
            <person name="Grigoriev I.V."/>
            <person name="Stajich J.E."/>
            <person name="Kennedy P.G."/>
        </authorList>
    </citation>
    <scope>NUCLEOTIDE SEQUENCE</scope>
    <source>
        <strain evidence="1">FC423</strain>
    </source>
</reference>
<dbReference type="Proteomes" id="UP000823399">
    <property type="component" value="Unassembled WGS sequence"/>
</dbReference>
<dbReference type="AlphaFoldDB" id="A0A9P7FDX0"/>